<evidence type="ECO:0008006" key="4">
    <source>
        <dbReference type="Google" id="ProtNLM"/>
    </source>
</evidence>
<dbReference type="AlphaFoldDB" id="A0A395NEP9"/>
<keyword evidence="3" id="KW-1185">Reference proteome</keyword>
<dbReference type="EMBL" id="PXOA01000538">
    <property type="protein sequence ID" value="RFU74434.1"/>
    <property type="molecule type" value="Genomic_DNA"/>
</dbReference>
<gene>
    <name evidence="2" type="ORF">TARUN_7827</name>
</gene>
<protein>
    <recommendedName>
        <fullName evidence="4">Zinc ribbon domain-containing protein</fullName>
    </recommendedName>
</protein>
<name>A0A395NEP9_TRIAR</name>
<dbReference type="Proteomes" id="UP000266272">
    <property type="component" value="Unassembled WGS sequence"/>
</dbReference>
<comment type="caution">
    <text evidence="2">The sequence shown here is derived from an EMBL/GenBank/DDBJ whole genome shotgun (WGS) entry which is preliminary data.</text>
</comment>
<reference evidence="2 3" key="1">
    <citation type="journal article" date="2018" name="PLoS Pathog.">
        <title>Evolution of structural diversity of trichothecenes, a family of toxins produced by plant pathogenic and entomopathogenic fungi.</title>
        <authorList>
            <person name="Proctor R.H."/>
            <person name="McCormick S.P."/>
            <person name="Kim H.S."/>
            <person name="Cardoza R.E."/>
            <person name="Stanley A.M."/>
            <person name="Lindo L."/>
            <person name="Kelly A."/>
            <person name="Brown D.W."/>
            <person name="Lee T."/>
            <person name="Vaughan M.M."/>
            <person name="Alexander N.J."/>
            <person name="Busman M."/>
            <person name="Gutierrez S."/>
        </authorList>
    </citation>
    <scope>NUCLEOTIDE SEQUENCE [LARGE SCALE GENOMIC DNA]</scope>
    <source>
        <strain evidence="2 3">IBT 40837</strain>
    </source>
</reference>
<evidence type="ECO:0000256" key="1">
    <source>
        <dbReference type="SAM" id="MobiDB-lite"/>
    </source>
</evidence>
<feature type="region of interest" description="Disordered" evidence="1">
    <location>
        <begin position="107"/>
        <end position="146"/>
    </location>
</feature>
<evidence type="ECO:0000313" key="3">
    <source>
        <dbReference type="Proteomes" id="UP000266272"/>
    </source>
</evidence>
<feature type="compositionally biased region" description="Basic and acidic residues" evidence="1">
    <location>
        <begin position="44"/>
        <end position="72"/>
    </location>
</feature>
<accession>A0A395NEP9</accession>
<organism evidence="2 3">
    <name type="scientific">Trichoderma arundinaceum</name>
    <dbReference type="NCBI Taxonomy" id="490622"/>
    <lineage>
        <taxon>Eukaryota</taxon>
        <taxon>Fungi</taxon>
        <taxon>Dikarya</taxon>
        <taxon>Ascomycota</taxon>
        <taxon>Pezizomycotina</taxon>
        <taxon>Sordariomycetes</taxon>
        <taxon>Hypocreomycetidae</taxon>
        <taxon>Hypocreales</taxon>
        <taxon>Hypocreaceae</taxon>
        <taxon>Trichoderma</taxon>
    </lineage>
</organism>
<evidence type="ECO:0000313" key="2">
    <source>
        <dbReference type="EMBL" id="RFU74434.1"/>
    </source>
</evidence>
<feature type="compositionally biased region" description="Low complexity" evidence="1">
    <location>
        <begin position="75"/>
        <end position="85"/>
    </location>
</feature>
<proteinExistence type="predicted"/>
<dbReference type="OrthoDB" id="4161192at2759"/>
<sequence length="181" mass="20028">MMFNRRRRPVLGAAVLVGASRAAARHEVQRQSVIESQREMDIQREVEAQRRQEEDLERRTQRAVDEAMKKAAAENQPPQQFYNNQPPMPIQAQEAGYLLASSGQPYAPEQFMRAPSPQPPPYLSAPAQNERPKSAQGLSSEAPAMGSNTRFCTQCGGACQVGDRFCSRCGAKQPQEGGELI</sequence>
<feature type="region of interest" description="Disordered" evidence="1">
    <location>
        <begin position="44"/>
        <end position="88"/>
    </location>
</feature>